<dbReference type="AlphaFoldDB" id="A0A2V4B7D7"/>
<evidence type="ECO:0000256" key="1">
    <source>
        <dbReference type="ARBA" id="ARBA00004196"/>
    </source>
</evidence>
<evidence type="ECO:0000313" key="5">
    <source>
        <dbReference type="EMBL" id="PXY31147.1"/>
    </source>
</evidence>
<keyword evidence="4" id="KW-0732">Signal</keyword>
<proteinExistence type="predicted"/>
<gene>
    <name evidence="5" type="ORF">BAY60_01665</name>
</gene>
<accession>A0A2V4B7D7</accession>
<protein>
    <submittedName>
        <fullName evidence="5">Metal ABC transporter substrate-binding protein</fullName>
    </submittedName>
</protein>
<dbReference type="GO" id="GO:0046872">
    <property type="term" value="F:metal ion binding"/>
    <property type="evidence" value="ECO:0007669"/>
    <property type="project" value="UniProtKB-KW"/>
</dbReference>
<evidence type="ECO:0000256" key="2">
    <source>
        <dbReference type="ARBA" id="ARBA00022448"/>
    </source>
</evidence>
<evidence type="ECO:0000256" key="4">
    <source>
        <dbReference type="ARBA" id="ARBA00022729"/>
    </source>
</evidence>
<dbReference type="Proteomes" id="UP000249915">
    <property type="component" value="Unassembled WGS sequence"/>
</dbReference>
<comment type="caution">
    <text evidence="5">The sequence shown here is derived from an EMBL/GenBank/DDBJ whole genome shotgun (WGS) entry which is preliminary data.</text>
</comment>
<sequence length="339" mass="35206">MRASRARRLFPVVATAAVTALALAACGGGDGGESGGQSGGEGKIQVVASTNVWGSVVSAVGGDRVAVKSIIDDPSGDPHSYEASAEDAADAQSAQLLVYNGGGYDEFFGQLAEQAPDARKVVAFDLSGKGDDAGEGHSEESPESHESHAEEGHADEGGHGHEHGEVNEHVWYDLHTVEQVADAVATRLGEADPQGRQAYTANAESFKTELAQLETRISDIGTRHPDSRVVATEPVAHYLLEAAKVTDATPRDFAEAVENETDVPVAAQQEMLELVSGRKVDAVVNNVQTVTPATEKVIGEARGAGLAVVDVTETLPEGTTGYIAWMSGQVDALAGALSK</sequence>
<dbReference type="OrthoDB" id="5296019at2"/>
<keyword evidence="2" id="KW-0813">Transport</keyword>
<dbReference type="PROSITE" id="PS51257">
    <property type="entry name" value="PROKAR_LIPOPROTEIN"/>
    <property type="match status" value="1"/>
</dbReference>
<dbReference type="Pfam" id="PF01297">
    <property type="entry name" value="ZnuA"/>
    <property type="match status" value="1"/>
</dbReference>
<dbReference type="GO" id="GO:0030313">
    <property type="term" value="C:cell envelope"/>
    <property type="evidence" value="ECO:0007669"/>
    <property type="project" value="UniProtKB-SubCell"/>
</dbReference>
<dbReference type="EMBL" id="MASW01000001">
    <property type="protein sequence ID" value="PXY31147.1"/>
    <property type="molecule type" value="Genomic_DNA"/>
</dbReference>
<name>A0A2V4B7D7_9PSEU</name>
<dbReference type="Gene3D" id="3.40.50.1980">
    <property type="entry name" value="Nitrogenase molybdenum iron protein domain"/>
    <property type="match status" value="1"/>
</dbReference>
<dbReference type="SUPFAM" id="SSF53807">
    <property type="entry name" value="Helical backbone' metal receptor"/>
    <property type="match status" value="1"/>
</dbReference>
<keyword evidence="3" id="KW-0479">Metal-binding</keyword>
<organism evidence="5 6">
    <name type="scientific">Prauserella muralis</name>
    <dbReference type="NCBI Taxonomy" id="588067"/>
    <lineage>
        <taxon>Bacteria</taxon>
        <taxon>Bacillati</taxon>
        <taxon>Actinomycetota</taxon>
        <taxon>Actinomycetes</taxon>
        <taxon>Pseudonocardiales</taxon>
        <taxon>Pseudonocardiaceae</taxon>
        <taxon>Prauserella</taxon>
    </lineage>
</organism>
<keyword evidence="6" id="KW-1185">Reference proteome</keyword>
<dbReference type="InterPro" id="IPR006127">
    <property type="entry name" value="ZnuA-like"/>
</dbReference>
<dbReference type="GO" id="GO:0030001">
    <property type="term" value="P:metal ion transport"/>
    <property type="evidence" value="ECO:0007669"/>
    <property type="project" value="InterPro"/>
</dbReference>
<dbReference type="PANTHER" id="PTHR42953:SF1">
    <property type="entry name" value="METAL-BINDING PROTEIN HI_0362-RELATED"/>
    <property type="match status" value="1"/>
</dbReference>
<dbReference type="InterPro" id="IPR050492">
    <property type="entry name" value="Bact_metal-bind_prot9"/>
</dbReference>
<dbReference type="PANTHER" id="PTHR42953">
    <property type="entry name" value="HIGH-AFFINITY ZINC UPTAKE SYSTEM PROTEIN ZNUA-RELATED"/>
    <property type="match status" value="1"/>
</dbReference>
<evidence type="ECO:0000256" key="3">
    <source>
        <dbReference type="ARBA" id="ARBA00022723"/>
    </source>
</evidence>
<reference evidence="5 6" key="1">
    <citation type="submission" date="2016-07" db="EMBL/GenBank/DDBJ databases">
        <title>Draft genome sequence of Prauserella muralis DSM 45305, isolated from a mould-covered wall in an indoor environment.</title>
        <authorList>
            <person name="Ruckert C."/>
            <person name="Albersmeier A."/>
            <person name="Jiang C.-L."/>
            <person name="Jiang Y."/>
            <person name="Kalinowski J."/>
            <person name="Schneider O."/>
            <person name="Winkler A."/>
            <person name="Zotchev S.B."/>
        </authorList>
    </citation>
    <scope>NUCLEOTIDE SEQUENCE [LARGE SCALE GENOMIC DNA]</scope>
    <source>
        <strain evidence="5 6">DSM 45305</strain>
    </source>
</reference>
<evidence type="ECO:0000313" key="6">
    <source>
        <dbReference type="Proteomes" id="UP000249915"/>
    </source>
</evidence>
<comment type="subcellular location">
    <subcellularLocation>
        <location evidence="1">Cell envelope</location>
    </subcellularLocation>
</comment>
<dbReference type="RefSeq" id="WP_112279178.1">
    <property type="nucleotide sequence ID" value="NZ_MASW01000001.1"/>
</dbReference>